<name>A0A8H9C8E4_9HYPH</name>
<protein>
    <submittedName>
        <fullName evidence="1">Uncharacterized protein</fullName>
    </submittedName>
</protein>
<dbReference type="KEGG" id="mind:mvi_41120"/>
<organism evidence="1 2">
    <name type="scientific">Methylobacterium indicum</name>
    <dbReference type="NCBI Taxonomy" id="1775910"/>
    <lineage>
        <taxon>Bacteria</taxon>
        <taxon>Pseudomonadati</taxon>
        <taxon>Pseudomonadota</taxon>
        <taxon>Alphaproteobacteria</taxon>
        <taxon>Hyphomicrobiales</taxon>
        <taxon>Methylobacteriaceae</taxon>
        <taxon>Methylobacterium</taxon>
    </lineage>
</organism>
<evidence type="ECO:0000313" key="2">
    <source>
        <dbReference type="Proteomes" id="UP000663508"/>
    </source>
</evidence>
<evidence type="ECO:0000313" key="1">
    <source>
        <dbReference type="EMBL" id="BCM85651.1"/>
    </source>
</evidence>
<proteinExistence type="predicted"/>
<dbReference type="Proteomes" id="UP000663508">
    <property type="component" value="Chromosome"/>
</dbReference>
<dbReference type="EMBL" id="AP024145">
    <property type="protein sequence ID" value="BCM85651.1"/>
    <property type="molecule type" value="Genomic_DNA"/>
</dbReference>
<sequence>MLFSTPLVREQIKLDPRYADAQTITNDDLARIALERRGLRDFELMRHVNAMLGELGDGSIAFRLYNASDERLWLDRDSYTGKASIAKYPPDYIVDPGQWSVIVSKDEVAPNNIVYGNFTIGYRGNDSGITTHWRCGVVGCSVSMKRTGEESGKAQPMAASRDDRVAAIMRGFLGKTIVVDGLYTTSNQYPFA</sequence>
<dbReference type="AlphaFoldDB" id="A0A8H9C8E4"/>
<reference evidence="1" key="1">
    <citation type="submission" date="2020-11" db="EMBL/GenBank/DDBJ databases">
        <title>Complete genome sequence of a novel pathogenic Methylobacterium strain isolated from rice in Vietnam.</title>
        <authorList>
            <person name="Lai K."/>
            <person name="Okazaki S."/>
            <person name="Higashi K."/>
            <person name="Mori H."/>
            <person name="Toyoda A."/>
            <person name="Kurokawa K."/>
        </authorList>
    </citation>
    <scope>NUCLEOTIDE SEQUENCE</scope>
    <source>
        <strain evidence="1">VL1</strain>
    </source>
</reference>
<dbReference type="RefSeq" id="WP_207178609.1">
    <property type="nucleotide sequence ID" value="NZ_AP024145.1"/>
</dbReference>
<gene>
    <name evidence="1" type="ORF">mvi_41120</name>
</gene>
<accession>A0A8H9C8E4</accession>